<dbReference type="InterPro" id="IPR004843">
    <property type="entry name" value="Calcineurin-like_PHP"/>
</dbReference>
<feature type="domain" description="Calcineurin-like phosphoesterase" evidence="1">
    <location>
        <begin position="3"/>
        <end position="150"/>
    </location>
</feature>
<keyword evidence="3" id="KW-1185">Reference proteome</keyword>
<accession>A0A7X9YH71</accession>
<sequence length="188" mass="21893">MMWFTADTHFGHSNIIELTHRPFSSVQEMDRRLIANINDRVSARDSLYILGDFSFRTTVEEAYAIRKKIVCQHVHLIRGNHDKHWIDSPFPDAFESEQDYLEIKPGFAKGVRLDLFHYPMLSWNGKWRGAIHLHGHIHTEGPDYNERNRERGILRYDVGVDANEYCPVSRDDILAFFDGVEPKPAQLA</sequence>
<dbReference type="Pfam" id="PF00149">
    <property type="entry name" value="Metallophos"/>
    <property type="match status" value="1"/>
</dbReference>
<dbReference type="Gene3D" id="3.60.21.10">
    <property type="match status" value="1"/>
</dbReference>
<dbReference type="InterPro" id="IPR029052">
    <property type="entry name" value="Metallo-depent_PP-like"/>
</dbReference>
<dbReference type="SUPFAM" id="SSF56300">
    <property type="entry name" value="Metallo-dependent phosphatases"/>
    <property type="match status" value="1"/>
</dbReference>
<evidence type="ECO:0000259" key="1">
    <source>
        <dbReference type="Pfam" id="PF00149"/>
    </source>
</evidence>
<proteinExistence type="predicted"/>
<gene>
    <name evidence="2" type="ORF">HF320_02175</name>
</gene>
<reference evidence="2 3" key="1">
    <citation type="submission" date="2020-04" db="EMBL/GenBank/DDBJ databases">
        <title>Collinsella sp. KGMB02528 nov., an anaerobic actinobacterium isolated from human feces.</title>
        <authorList>
            <person name="Han K.-I."/>
            <person name="Eom M.K."/>
            <person name="Kim J.-S."/>
            <person name="Lee K.C."/>
            <person name="Suh M.K."/>
            <person name="Park S.-H."/>
            <person name="Lee J.H."/>
            <person name="Kang S.W."/>
            <person name="Park J.-E."/>
            <person name="Oh B.S."/>
            <person name="Yu S.Y."/>
            <person name="Choi S.-H."/>
            <person name="Lee D.H."/>
            <person name="Yoon H."/>
            <person name="Kim B.-Y."/>
            <person name="Lee J.H."/>
            <person name="Lee J.-S."/>
        </authorList>
    </citation>
    <scope>NUCLEOTIDE SEQUENCE [LARGE SCALE GENOMIC DNA]</scope>
    <source>
        <strain evidence="2 3">KGMB02528</strain>
    </source>
</reference>
<evidence type="ECO:0000313" key="3">
    <source>
        <dbReference type="Proteomes" id="UP000546970"/>
    </source>
</evidence>
<dbReference type="RefSeq" id="WP_169276858.1">
    <property type="nucleotide sequence ID" value="NZ_JABBCP010000001.1"/>
</dbReference>
<dbReference type="AlphaFoldDB" id="A0A7X9YH71"/>
<organism evidence="2 3">
    <name type="scientific">Collinsella acetigenes</name>
    <dbReference type="NCBI Taxonomy" id="2713419"/>
    <lineage>
        <taxon>Bacteria</taxon>
        <taxon>Bacillati</taxon>
        <taxon>Actinomycetota</taxon>
        <taxon>Coriobacteriia</taxon>
        <taxon>Coriobacteriales</taxon>
        <taxon>Coriobacteriaceae</taxon>
        <taxon>Collinsella</taxon>
    </lineage>
</organism>
<protein>
    <recommendedName>
        <fullName evidence="1">Calcineurin-like phosphoesterase domain-containing protein</fullName>
    </recommendedName>
</protein>
<dbReference type="EMBL" id="JABBCP010000001">
    <property type="protein sequence ID" value="NMF55142.1"/>
    <property type="molecule type" value="Genomic_DNA"/>
</dbReference>
<dbReference type="GO" id="GO:0016787">
    <property type="term" value="F:hydrolase activity"/>
    <property type="evidence" value="ECO:0007669"/>
    <property type="project" value="InterPro"/>
</dbReference>
<name>A0A7X9YH71_9ACTN</name>
<dbReference type="Proteomes" id="UP000546970">
    <property type="component" value="Unassembled WGS sequence"/>
</dbReference>
<evidence type="ECO:0000313" key="2">
    <source>
        <dbReference type="EMBL" id="NMF55142.1"/>
    </source>
</evidence>
<comment type="caution">
    <text evidence="2">The sequence shown here is derived from an EMBL/GenBank/DDBJ whole genome shotgun (WGS) entry which is preliminary data.</text>
</comment>